<keyword evidence="4" id="KW-0175">Coiled coil</keyword>
<keyword evidence="5" id="KW-0472">Membrane</keyword>
<dbReference type="InterPro" id="IPR004358">
    <property type="entry name" value="Sig_transdc_His_kin-like_C"/>
</dbReference>
<feature type="transmembrane region" description="Helical" evidence="5">
    <location>
        <begin position="53"/>
        <end position="73"/>
    </location>
</feature>
<dbReference type="PROSITE" id="PS50109">
    <property type="entry name" value="HIS_KIN"/>
    <property type="match status" value="1"/>
</dbReference>
<dbReference type="PANTHER" id="PTHR43547">
    <property type="entry name" value="TWO-COMPONENT HISTIDINE KINASE"/>
    <property type="match status" value="1"/>
</dbReference>
<proteinExistence type="predicted"/>
<comment type="catalytic activity">
    <reaction evidence="1">
        <text>ATP + protein L-histidine = ADP + protein N-phospho-L-histidine.</text>
        <dbReference type="EC" id="2.7.13.3"/>
    </reaction>
</comment>
<dbReference type="Proteomes" id="UP000291117">
    <property type="component" value="Unassembled WGS sequence"/>
</dbReference>
<organism evidence="7 8">
    <name type="scientific">Pedobacter hiemivivus</name>
    <dbReference type="NCBI Taxonomy" id="2530454"/>
    <lineage>
        <taxon>Bacteria</taxon>
        <taxon>Pseudomonadati</taxon>
        <taxon>Bacteroidota</taxon>
        <taxon>Sphingobacteriia</taxon>
        <taxon>Sphingobacteriales</taxon>
        <taxon>Sphingobacteriaceae</taxon>
        <taxon>Pedobacter</taxon>
    </lineage>
</organism>
<dbReference type="Pfam" id="PF02518">
    <property type="entry name" value="HATPase_c"/>
    <property type="match status" value="1"/>
</dbReference>
<dbReference type="SMART" id="SM00387">
    <property type="entry name" value="HATPase_c"/>
    <property type="match status" value="1"/>
</dbReference>
<dbReference type="PRINTS" id="PR00344">
    <property type="entry name" value="BCTRLSENSOR"/>
</dbReference>
<dbReference type="InterPro" id="IPR036890">
    <property type="entry name" value="HATPase_C_sf"/>
</dbReference>
<dbReference type="RefSeq" id="WP_131608317.1">
    <property type="nucleotide sequence ID" value="NZ_SJSM01000004.1"/>
</dbReference>
<dbReference type="OrthoDB" id="9810447at2"/>
<dbReference type="CDD" id="cd00082">
    <property type="entry name" value="HisKA"/>
    <property type="match status" value="1"/>
</dbReference>
<evidence type="ECO:0000256" key="3">
    <source>
        <dbReference type="ARBA" id="ARBA00022553"/>
    </source>
</evidence>
<gene>
    <name evidence="7" type="ORF">EZ444_08530</name>
</gene>
<dbReference type="Gene3D" id="3.30.565.10">
    <property type="entry name" value="Histidine kinase-like ATPase, C-terminal domain"/>
    <property type="match status" value="1"/>
</dbReference>
<evidence type="ECO:0000256" key="2">
    <source>
        <dbReference type="ARBA" id="ARBA00012438"/>
    </source>
</evidence>
<feature type="transmembrane region" description="Helical" evidence="5">
    <location>
        <begin position="169"/>
        <end position="186"/>
    </location>
</feature>
<protein>
    <recommendedName>
        <fullName evidence="2">histidine kinase</fullName>
        <ecNumber evidence="2">2.7.13.3</ecNumber>
    </recommendedName>
</protein>
<keyword evidence="5" id="KW-1133">Transmembrane helix</keyword>
<evidence type="ECO:0000259" key="6">
    <source>
        <dbReference type="PROSITE" id="PS50109"/>
    </source>
</evidence>
<reference evidence="7 8" key="1">
    <citation type="submission" date="2019-02" db="EMBL/GenBank/DDBJ databases">
        <title>Pedobacter sp. RP-3-8 sp. nov., isolated from Arctic soil.</title>
        <authorList>
            <person name="Dahal R.H."/>
        </authorList>
    </citation>
    <scope>NUCLEOTIDE SEQUENCE [LARGE SCALE GENOMIC DNA]</scope>
    <source>
        <strain evidence="7 8">RP-3-8</strain>
    </source>
</reference>
<dbReference type="SMART" id="SM00388">
    <property type="entry name" value="HisKA"/>
    <property type="match status" value="1"/>
</dbReference>
<dbReference type="PANTHER" id="PTHR43547:SF2">
    <property type="entry name" value="HYBRID SIGNAL TRANSDUCTION HISTIDINE KINASE C"/>
    <property type="match status" value="1"/>
</dbReference>
<comment type="caution">
    <text evidence="7">The sequence shown here is derived from an EMBL/GenBank/DDBJ whole genome shotgun (WGS) entry which is preliminary data.</text>
</comment>
<dbReference type="SUPFAM" id="SSF55874">
    <property type="entry name" value="ATPase domain of HSP90 chaperone/DNA topoisomerase II/histidine kinase"/>
    <property type="match status" value="1"/>
</dbReference>
<keyword evidence="5" id="KW-0812">Transmembrane</keyword>
<dbReference type="GO" id="GO:0000155">
    <property type="term" value="F:phosphorelay sensor kinase activity"/>
    <property type="evidence" value="ECO:0007669"/>
    <property type="project" value="InterPro"/>
</dbReference>
<dbReference type="InterPro" id="IPR005467">
    <property type="entry name" value="His_kinase_dom"/>
</dbReference>
<sequence length="432" mass="48848">MFKYLKLKWENKWLQMVGDAERFSLEGRIFHANSIAIIFAVFVTGIFNYASSLHFAALISVVILFVQIGLFALSRYKGKTKLAVILSVIQINLAITIAYFYNAGAAGSIMLLFVLSVFLTFLIIPRKKLAFWYIFNLVSVFAALGVEYFYPDSIQQHYSSRAEGFADIAFTYLLVSVMIAVGTIQLRRSYRAQKERAEEKAVKLELMNKEKDKLFSIIAHDLSTPLNSLQQYLQLLNEMELNAAERSEVEQNLSASLSDAQYLLGNLLEWAKKQLHNAPMDLKPMVLYTQVWPTLRMFEQVASRKSISLIIDIDKDVAILADENMFDLVLRNLLNNAVKFTKLNGKIWVNTIVNKNHCVLVIKDNGIGISAERQEEIFSLNIASSYGTMNEKGTGLGLVLCKDFIVQQGGDIWFTSTADEGTAFYVKMKLAQ</sequence>
<evidence type="ECO:0000313" key="8">
    <source>
        <dbReference type="Proteomes" id="UP000291117"/>
    </source>
</evidence>
<dbReference type="InterPro" id="IPR003594">
    <property type="entry name" value="HATPase_dom"/>
</dbReference>
<dbReference type="EMBL" id="SJSM01000004">
    <property type="protein sequence ID" value="TCC96905.1"/>
    <property type="molecule type" value="Genomic_DNA"/>
</dbReference>
<feature type="transmembrane region" description="Helical" evidence="5">
    <location>
        <begin position="107"/>
        <end position="124"/>
    </location>
</feature>
<evidence type="ECO:0000256" key="5">
    <source>
        <dbReference type="SAM" id="Phobius"/>
    </source>
</evidence>
<dbReference type="InterPro" id="IPR003661">
    <property type="entry name" value="HisK_dim/P_dom"/>
</dbReference>
<keyword evidence="3" id="KW-0597">Phosphoprotein</keyword>
<dbReference type="SUPFAM" id="SSF47384">
    <property type="entry name" value="Homodimeric domain of signal transducing histidine kinase"/>
    <property type="match status" value="1"/>
</dbReference>
<dbReference type="AlphaFoldDB" id="A0A4R0N9Z1"/>
<dbReference type="Gene3D" id="1.10.287.130">
    <property type="match status" value="1"/>
</dbReference>
<evidence type="ECO:0000313" key="7">
    <source>
        <dbReference type="EMBL" id="TCC96905.1"/>
    </source>
</evidence>
<feature type="transmembrane region" description="Helical" evidence="5">
    <location>
        <begin position="131"/>
        <end position="149"/>
    </location>
</feature>
<accession>A0A4R0N9Z1</accession>
<evidence type="ECO:0000256" key="1">
    <source>
        <dbReference type="ARBA" id="ARBA00000085"/>
    </source>
</evidence>
<feature type="transmembrane region" description="Helical" evidence="5">
    <location>
        <begin position="29"/>
        <end position="47"/>
    </location>
</feature>
<evidence type="ECO:0000256" key="4">
    <source>
        <dbReference type="SAM" id="Coils"/>
    </source>
</evidence>
<feature type="transmembrane region" description="Helical" evidence="5">
    <location>
        <begin position="82"/>
        <end position="101"/>
    </location>
</feature>
<feature type="domain" description="Histidine kinase" evidence="6">
    <location>
        <begin position="217"/>
        <end position="432"/>
    </location>
</feature>
<dbReference type="InterPro" id="IPR036097">
    <property type="entry name" value="HisK_dim/P_sf"/>
</dbReference>
<name>A0A4R0N9Z1_9SPHI</name>
<dbReference type="Pfam" id="PF00512">
    <property type="entry name" value="HisKA"/>
    <property type="match status" value="1"/>
</dbReference>
<feature type="coiled-coil region" evidence="4">
    <location>
        <begin position="187"/>
        <end position="214"/>
    </location>
</feature>
<dbReference type="EC" id="2.7.13.3" evidence="2"/>
<keyword evidence="8" id="KW-1185">Reference proteome</keyword>